<reference evidence="11" key="2">
    <citation type="submission" date="2021-04" db="EMBL/GenBank/DDBJ databases">
        <authorList>
            <person name="Gilroy R."/>
        </authorList>
    </citation>
    <scope>NUCLEOTIDE SEQUENCE</scope>
    <source>
        <strain evidence="11">ChiHecec1B25-7008</strain>
    </source>
</reference>
<comment type="caution">
    <text evidence="11">The sequence shown here is derived from an EMBL/GenBank/DDBJ whole genome shotgun (WGS) entry which is preliminary data.</text>
</comment>
<evidence type="ECO:0000313" key="12">
    <source>
        <dbReference type="Proteomes" id="UP000823860"/>
    </source>
</evidence>
<dbReference type="GO" id="GO:0005524">
    <property type="term" value="F:ATP binding"/>
    <property type="evidence" value="ECO:0007669"/>
    <property type="project" value="UniProtKB-KW"/>
</dbReference>
<sequence>MELMVITRPDFFEGESEAIRMLLDEGLEFLHIRKPGSTPEQVEQLLKQIPGKYYNRIVLHEHVDLALRYELRGFHVNRRTTEHVPYYKWEVSTSVHSLEELKKKKGSYEYLFLSPVFDSISKTGYHSAFTPGQLRQAREHFVLDYGIIALGGVTADRVGMLRMLGFGGVAVLGDVWDHFGQPDFLEHFRQLLRATNTPPVVLTVAGSDSSGGAGIQADIKTLSGLSAYAASVITAVTAQNTLGVQDVFPVPAPVVRQQLESVLVDLPVAAIKIGMVPNASVAQTLAEVLSAYPHLPVVCDPVMVSTSGRSLMEPETIRAMEESVFPRCTLLTPNLPEASLLLGHSIDDVEAMKEAAMRLASQYGTRVLLKGGHLPGNELVDVLGGDTWTDDFHFDKITSSNLHGTGCTLSSAIAAYLAAGFSTCEAITHGEDFTRAAILAGRDLRFGHGNGPLWHFFSLDNDLIWRKPLTLQDYKEDDILII</sequence>
<reference evidence="11" key="1">
    <citation type="journal article" date="2021" name="PeerJ">
        <title>Extensive microbial diversity within the chicken gut microbiome revealed by metagenomics and culture.</title>
        <authorList>
            <person name="Gilroy R."/>
            <person name="Ravi A."/>
            <person name="Getino M."/>
            <person name="Pursley I."/>
            <person name="Horton D.L."/>
            <person name="Alikhan N.F."/>
            <person name="Baker D."/>
            <person name="Gharbi K."/>
            <person name="Hall N."/>
            <person name="Watson M."/>
            <person name="Adriaenssens E.M."/>
            <person name="Foster-Nyarko E."/>
            <person name="Jarju S."/>
            <person name="Secka A."/>
            <person name="Antonio M."/>
            <person name="Oren A."/>
            <person name="Chaudhuri R.R."/>
            <person name="La Ragione R."/>
            <person name="Hildebrand F."/>
            <person name="Pallen M.J."/>
        </authorList>
    </citation>
    <scope>NUCLEOTIDE SEQUENCE</scope>
    <source>
        <strain evidence="11">ChiHecec1B25-7008</strain>
    </source>
</reference>
<dbReference type="GO" id="GO:0008972">
    <property type="term" value="F:phosphomethylpyrimidine kinase activity"/>
    <property type="evidence" value="ECO:0007669"/>
    <property type="project" value="InterPro"/>
</dbReference>
<dbReference type="NCBIfam" id="TIGR00097">
    <property type="entry name" value="HMP-P_kinase"/>
    <property type="match status" value="1"/>
</dbReference>
<name>A0A9D2KUN9_9BACE</name>
<keyword evidence="5" id="KW-0547">Nucleotide-binding</keyword>
<dbReference type="EC" id="2.7.1.49" evidence="3"/>
<evidence type="ECO:0000256" key="2">
    <source>
        <dbReference type="ARBA" id="ARBA00004948"/>
    </source>
</evidence>
<dbReference type="Pfam" id="PF08543">
    <property type="entry name" value="Phos_pyr_kin"/>
    <property type="match status" value="1"/>
</dbReference>
<gene>
    <name evidence="11" type="primary">thiD</name>
    <name evidence="11" type="ORF">H9785_08035</name>
</gene>
<comment type="pathway">
    <text evidence="2">Cofactor biosynthesis; thiamine diphosphate biosynthesis.</text>
</comment>
<dbReference type="GO" id="GO:0008902">
    <property type="term" value="F:hydroxymethylpyrimidine kinase activity"/>
    <property type="evidence" value="ECO:0007669"/>
    <property type="project" value="UniProtKB-EC"/>
</dbReference>
<dbReference type="Proteomes" id="UP000823860">
    <property type="component" value="Unassembled WGS sequence"/>
</dbReference>
<keyword evidence="4 11" id="KW-0808">Transferase</keyword>
<dbReference type="Pfam" id="PF02581">
    <property type="entry name" value="TMP-TENI"/>
    <property type="match status" value="1"/>
</dbReference>
<keyword evidence="7" id="KW-0067">ATP-binding</keyword>
<evidence type="ECO:0000256" key="1">
    <source>
        <dbReference type="ARBA" id="ARBA00001946"/>
    </source>
</evidence>
<proteinExistence type="predicted"/>
<dbReference type="InterPro" id="IPR013749">
    <property type="entry name" value="PM/HMP-P_kinase-1"/>
</dbReference>
<evidence type="ECO:0000256" key="3">
    <source>
        <dbReference type="ARBA" id="ARBA00012135"/>
    </source>
</evidence>
<dbReference type="GO" id="GO:0009228">
    <property type="term" value="P:thiamine biosynthetic process"/>
    <property type="evidence" value="ECO:0007669"/>
    <property type="project" value="UniProtKB-KW"/>
</dbReference>
<dbReference type="Gene3D" id="3.40.1190.20">
    <property type="match status" value="1"/>
</dbReference>
<dbReference type="CDD" id="cd01169">
    <property type="entry name" value="HMPP_kinase"/>
    <property type="match status" value="1"/>
</dbReference>
<dbReference type="EMBL" id="DWZE01000089">
    <property type="protein sequence ID" value="HJA83900.1"/>
    <property type="molecule type" value="Genomic_DNA"/>
</dbReference>
<evidence type="ECO:0000259" key="9">
    <source>
        <dbReference type="Pfam" id="PF02581"/>
    </source>
</evidence>
<evidence type="ECO:0000256" key="6">
    <source>
        <dbReference type="ARBA" id="ARBA00022777"/>
    </source>
</evidence>
<evidence type="ECO:0000256" key="5">
    <source>
        <dbReference type="ARBA" id="ARBA00022741"/>
    </source>
</evidence>
<evidence type="ECO:0000256" key="8">
    <source>
        <dbReference type="ARBA" id="ARBA00023268"/>
    </source>
</evidence>
<comment type="cofactor">
    <cofactor evidence="1">
        <name>Mg(2+)</name>
        <dbReference type="ChEBI" id="CHEBI:18420"/>
    </cofactor>
</comment>
<dbReference type="InterPro" id="IPR004399">
    <property type="entry name" value="HMP/HMP-P_kinase_dom"/>
</dbReference>
<dbReference type="AlphaFoldDB" id="A0A9D2KUN9"/>
<dbReference type="GO" id="GO:0005829">
    <property type="term" value="C:cytosol"/>
    <property type="evidence" value="ECO:0007669"/>
    <property type="project" value="TreeGrafter"/>
</dbReference>
<keyword evidence="6 11" id="KW-0418">Kinase</keyword>
<evidence type="ECO:0000256" key="4">
    <source>
        <dbReference type="ARBA" id="ARBA00022679"/>
    </source>
</evidence>
<dbReference type="InterPro" id="IPR036206">
    <property type="entry name" value="ThiamineP_synth_sf"/>
</dbReference>
<dbReference type="SUPFAM" id="SSF51391">
    <property type="entry name" value="Thiamin phosphate synthase"/>
    <property type="match status" value="1"/>
</dbReference>
<dbReference type="Gene3D" id="3.20.20.70">
    <property type="entry name" value="Aldolase class I"/>
    <property type="match status" value="1"/>
</dbReference>
<evidence type="ECO:0000313" key="11">
    <source>
        <dbReference type="EMBL" id="HJA83900.1"/>
    </source>
</evidence>
<dbReference type="InterPro" id="IPR022998">
    <property type="entry name" value="ThiamineP_synth_TenI"/>
</dbReference>
<feature type="domain" description="Thiamine phosphate synthase/TenI" evidence="9">
    <location>
        <begin position="4"/>
        <end position="173"/>
    </location>
</feature>
<feature type="domain" description="Pyridoxamine kinase/Phosphomethylpyrimidine kinase" evidence="10">
    <location>
        <begin position="208"/>
        <end position="453"/>
    </location>
</feature>
<accession>A0A9D2KUN9</accession>
<keyword evidence="8" id="KW-0511">Multifunctional enzyme</keyword>
<dbReference type="InterPro" id="IPR013785">
    <property type="entry name" value="Aldolase_TIM"/>
</dbReference>
<protein>
    <recommendedName>
        <fullName evidence="3">hydroxymethylpyrimidine kinase</fullName>
        <ecNumber evidence="3">2.7.1.49</ecNumber>
    </recommendedName>
</protein>
<organism evidence="11 12">
    <name type="scientific">Candidatus Bacteroides intestinavium</name>
    <dbReference type="NCBI Taxonomy" id="2838469"/>
    <lineage>
        <taxon>Bacteria</taxon>
        <taxon>Pseudomonadati</taxon>
        <taxon>Bacteroidota</taxon>
        <taxon>Bacteroidia</taxon>
        <taxon>Bacteroidales</taxon>
        <taxon>Bacteroidaceae</taxon>
        <taxon>Bacteroides</taxon>
    </lineage>
</organism>
<dbReference type="SUPFAM" id="SSF53613">
    <property type="entry name" value="Ribokinase-like"/>
    <property type="match status" value="1"/>
</dbReference>
<evidence type="ECO:0000259" key="10">
    <source>
        <dbReference type="Pfam" id="PF08543"/>
    </source>
</evidence>
<dbReference type="InterPro" id="IPR029056">
    <property type="entry name" value="Ribokinase-like"/>
</dbReference>
<dbReference type="CDD" id="cd00564">
    <property type="entry name" value="TMP_TenI"/>
    <property type="match status" value="1"/>
</dbReference>
<evidence type="ECO:0000256" key="7">
    <source>
        <dbReference type="ARBA" id="ARBA00022840"/>
    </source>
</evidence>
<dbReference type="FunFam" id="3.40.1190.20:FF:000003">
    <property type="entry name" value="Phosphomethylpyrimidine kinase ThiD"/>
    <property type="match status" value="1"/>
</dbReference>
<dbReference type="PANTHER" id="PTHR20858:SF17">
    <property type="entry name" value="HYDROXYMETHYLPYRIMIDINE_PHOSPHOMETHYLPYRIMIDINE KINASE THI20-RELATED"/>
    <property type="match status" value="1"/>
</dbReference>
<dbReference type="PANTHER" id="PTHR20858">
    <property type="entry name" value="PHOSPHOMETHYLPYRIMIDINE KINASE"/>
    <property type="match status" value="1"/>
</dbReference>